<keyword evidence="1" id="KW-0479">Metal-binding</keyword>
<organism evidence="7 8">
    <name type="scientific">Nepenthes gracilis</name>
    <name type="common">Slender pitcher plant</name>
    <dbReference type="NCBI Taxonomy" id="150966"/>
    <lineage>
        <taxon>Eukaryota</taxon>
        <taxon>Viridiplantae</taxon>
        <taxon>Streptophyta</taxon>
        <taxon>Embryophyta</taxon>
        <taxon>Tracheophyta</taxon>
        <taxon>Spermatophyta</taxon>
        <taxon>Magnoliopsida</taxon>
        <taxon>eudicotyledons</taxon>
        <taxon>Gunneridae</taxon>
        <taxon>Pentapetalae</taxon>
        <taxon>Caryophyllales</taxon>
        <taxon>Nepenthaceae</taxon>
        <taxon>Nepenthes</taxon>
    </lineage>
</organism>
<evidence type="ECO:0000256" key="2">
    <source>
        <dbReference type="ARBA" id="ARBA00022771"/>
    </source>
</evidence>
<dbReference type="EMBL" id="BSYO01000038">
    <property type="protein sequence ID" value="GMH30613.1"/>
    <property type="molecule type" value="Genomic_DNA"/>
</dbReference>
<evidence type="ECO:0000256" key="1">
    <source>
        <dbReference type="ARBA" id="ARBA00022723"/>
    </source>
</evidence>
<dbReference type="InterPro" id="IPR044286">
    <property type="entry name" value="SINL_plant"/>
</dbReference>
<dbReference type="InterPro" id="IPR001841">
    <property type="entry name" value="Znf_RING"/>
</dbReference>
<dbReference type="PANTHER" id="PTHR46632:SF16">
    <property type="entry name" value="E3 UBIQUITIN-PROTEIN LIGASE SINA-LIKE 10"/>
    <property type="match status" value="1"/>
</dbReference>
<dbReference type="PROSITE" id="PS50089">
    <property type="entry name" value="ZF_RING_2"/>
    <property type="match status" value="1"/>
</dbReference>
<evidence type="ECO:0000256" key="3">
    <source>
        <dbReference type="ARBA" id="ARBA00022833"/>
    </source>
</evidence>
<evidence type="ECO:0000256" key="4">
    <source>
        <dbReference type="PROSITE-ProRule" id="PRU00175"/>
    </source>
</evidence>
<feature type="compositionally biased region" description="Acidic residues" evidence="5">
    <location>
        <begin position="38"/>
        <end position="48"/>
    </location>
</feature>
<comment type="caution">
    <text evidence="7">The sequence shown here is derived from an EMBL/GenBank/DDBJ whole genome shotgun (WGS) entry which is preliminary data.</text>
</comment>
<protein>
    <recommendedName>
        <fullName evidence="6">RING-type domain-containing protein</fullName>
    </recommendedName>
</protein>
<keyword evidence="2 4" id="KW-0863">Zinc-finger</keyword>
<evidence type="ECO:0000313" key="8">
    <source>
        <dbReference type="Proteomes" id="UP001279734"/>
    </source>
</evidence>
<dbReference type="InterPro" id="IPR049548">
    <property type="entry name" value="Sina-like_RING"/>
</dbReference>
<evidence type="ECO:0000313" key="7">
    <source>
        <dbReference type="EMBL" id="GMH30613.1"/>
    </source>
</evidence>
<feature type="region of interest" description="Disordered" evidence="5">
    <location>
        <begin position="28"/>
        <end position="48"/>
    </location>
</feature>
<dbReference type="CDD" id="cd16571">
    <property type="entry name" value="RING-HC_SIAHs"/>
    <property type="match status" value="1"/>
</dbReference>
<dbReference type="GO" id="GO:0008270">
    <property type="term" value="F:zinc ion binding"/>
    <property type="evidence" value="ECO:0007669"/>
    <property type="project" value="UniProtKB-KW"/>
</dbReference>
<dbReference type="SUPFAM" id="SSF57850">
    <property type="entry name" value="RING/U-box"/>
    <property type="match status" value="1"/>
</dbReference>
<sequence>MVKFSAFREEEESVPDWEELMRASKRIRVTETSSIQQTEEEERGSEEGIVEGVDDSTIGVSSKAVSVILSDPDVLDCSICFEPLTIPVFQCENGHTACRSCCVKLKSKCPSCSEKIGHNRCRAIEKVIESVKIQCCYVNYGCKEVHNNKDVIAHVMVILSLRSAFGAKMPHEPGFEETGDGDPRLVEQSLHWYCQWRTSISQRIVTYFGTKVNFGRRFEARKELRELEMVKELVPESERISASKRSRDHEMLQPPTATVELELHERGTVFGKVLCTLIP</sequence>
<dbReference type="InterPro" id="IPR013083">
    <property type="entry name" value="Znf_RING/FYVE/PHD"/>
</dbReference>
<accession>A0AAD3Y623</accession>
<evidence type="ECO:0000259" key="6">
    <source>
        <dbReference type="PROSITE" id="PS50089"/>
    </source>
</evidence>
<keyword evidence="8" id="KW-1185">Reference proteome</keyword>
<name>A0AAD3Y623_NEPGR</name>
<feature type="domain" description="RING-type" evidence="6">
    <location>
        <begin position="77"/>
        <end position="113"/>
    </location>
</feature>
<proteinExistence type="predicted"/>
<dbReference type="Proteomes" id="UP001279734">
    <property type="component" value="Unassembled WGS sequence"/>
</dbReference>
<dbReference type="AlphaFoldDB" id="A0AAD3Y623"/>
<dbReference type="PANTHER" id="PTHR46632">
    <property type="entry name" value="E3 UBIQUITIN-PROTEIN LIGASE SINA-LIKE 4"/>
    <property type="match status" value="1"/>
</dbReference>
<dbReference type="Gene3D" id="3.30.40.10">
    <property type="entry name" value="Zinc/RING finger domain, C3HC4 (zinc finger)"/>
    <property type="match status" value="1"/>
</dbReference>
<keyword evidence="3" id="KW-0862">Zinc</keyword>
<dbReference type="Pfam" id="PF21362">
    <property type="entry name" value="Sina_RING"/>
    <property type="match status" value="1"/>
</dbReference>
<reference evidence="7" key="1">
    <citation type="submission" date="2023-05" db="EMBL/GenBank/DDBJ databases">
        <title>Nepenthes gracilis genome sequencing.</title>
        <authorList>
            <person name="Fukushima K."/>
        </authorList>
    </citation>
    <scope>NUCLEOTIDE SEQUENCE</scope>
    <source>
        <strain evidence="7">SING2019-196</strain>
    </source>
</reference>
<evidence type="ECO:0000256" key="5">
    <source>
        <dbReference type="SAM" id="MobiDB-lite"/>
    </source>
</evidence>
<gene>
    <name evidence="7" type="ORF">Nepgr_032456</name>
</gene>